<protein>
    <submittedName>
        <fullName evidence="2">Uncharacterized protein LOC103699768</fullName>
    </submittedName>
</protein>
<dbReference type="GeneID" id="103699768"/>
<organism evidence="1 2">
    <name type="scientific">Phoenix dactylifera</name>
    <name type="common">Date palm</name>
    <dbReference type="NCBI Taxonomy" id="42345"/>
    <lineage>
        <taxon>Eukaryota</taxon>
        <taxon>Viridiplantae</taxon>
        <taxon>Streptophyta</taxon>
        <taxon>Embryophyta</taxon>
        <taxon>Tracheophyta</taxon>
        <taxon>Spermatophyta</taxon>
        <taxon>Magnoliopsida</taxon>
        <taxon>Liliopsida</taxon>
        <taxon>Arecaceae</taxon>
        <taxon>Coryphoideae</taxon>
        <taxon>Phoeniceae</taxon>
        <taxon>Phoenix</taxon>
    </lineage>
</organism>
<evidence type="ECO:0000313" key="1">
    <source>
        <dbReference type="Proteomes" id="UP000228380"/>
    </source>
</evidence>
<sequence length="159" mass="18426">MSDEFSWRFESAQPNEIIQVLNESFGVPDDDKRYSTSCCIFNAKLKEGASVMDHVLYMIELIERLSKLAFFLHEQLEKDAILNSLPDSYRLFLTHYRMTKPVLNFHDLLGLLQNFEKDNQLKKGPVNVGLQVNKRFEDNERFLNVGDGRTVPVLALEDL</sequence>
<keyword evidence="1" id="KW-1185">Reference proteome</keyword>
<evidence type="ECO:0000313" key="2">
    <source>
        <dbReference type="RefSeq" id="XP_038977496.1"/>
    </source>
</evidence>
<reference evidence="2" key="1">
    <citation type="submission" date="2025-08" db="UniProtKB">
        <authorList>
            <consortium name="RefSeq"/>
        </authorList>
    </citation>
    <scope>IDENTIFICATION</scope>
    <source>
        <tissue evidence="2">Young leaves</tissue>
    </source>
</reference>
<name>A0A8B8ZTA5_PHODC</name>
<dbReference type="Pfam" id="PF14223">
    <property type="entry name" value="Retrotran_gag_2"/>
    <property type="match status" value="1"/>
</dbReference>
<dbReference type="RefSeq" id="XP_038977496.1">
    <property type="nucleotide sequence ID" value="XM_039121568.1"/>
</dbReference>
<dbReference type="Proteomes" id="UP000228380">
    <property type="component" value="Unplaced"/>
</dbReference>
<dbReference type="KEGG" id="pda:103699768"/>
<dbReference type="OrthoDB" id="686144at2759"/>
<gene>
    <name evidence="2" type="primary">LOC103699768</name>
</gene>
<accession>A0A8B8ZTA5</accession>
<proteinExistence type="predicted"/>
<dbReference type="AlphaFoldDB" id="A0A8B8ZTA5"/>